<proteinExistence type="predicted"/>
<evidence type="ECO:0000313" key="2">
    <source>
        <dbReference type="EMBL" id="KIO21480.1"/>
    </source>
</evidence>
<dbReference type="EMBL" id="KN823137">
    <property type="protein sequence ID" value="KIO21480.1"/>
    <property type="molecule type" value="Genomic_DNA"/>
</dbReference>
<sequence>MHQPISINHVLPPDLFTQVFDFLSEVERLDSKPFGIRTEEQLATHLKQQPLLQAMLVCRAWYSVIRTTPKYWTSVAIGVGGVVGWGSSLPEEIGKESLAEMLEQVVKRSGHLPIDASVVPDRIPDFGIVTNAIRKHASRLGSLSLIPYFGSKKRVTERISAERLRRMACERHFIIPHSASRLTYLSLYKLRTKPPQYTNLRELQWSDVGSEACFQEILELSPNLTRYSNYVLGKEGELDVWAIDEPATILDIVSNDLEKKNVCSMLREVFLDVARGQEMDRLITAVPSIQLLRILRDPTSVS</sequence>
<dbReference type="AlphaFoldDB" id="A0A0C3Q0G6"/>
<dbReference type="InterPro" id="IPR036047">
    <property type="entry name" value="F-box-like_dom_sf"/>
</dbReference>
<protein>
    <recommendedName>
        <fullName evidence="1">F-box domain-containing protein</fullName>
    </recommendedName>
</protein>
<dbReference type="SUPFAM" id="SSF81383">
    <property type="entry name" value="F-box domain"/>
    <property type="match status" value="1"/>
</dbReference>
<dbReference type="Gene3D" id="1.20.1280.50">
    <property type="match status" value="1"/>
</dbReference>
<feature type="domain" description="F-box" evidence="1">
    <location>
        <begin position="11"/>
        <end position="75"/>
    </location>
</feature>
<evidence type="ECO:0000259" key="1">
    <source>
        <dbReference type="Pfam" id="PF12937"/>
    </source>
</evidence>
<reference evidence="2 3" key="1">
    <citation type="submission" date="2014-04" db="EMBL/GenBank/DDBJ databases">
        <authorList>
            <consortium name="DOE Joint Genome Institute"/>
            <person name="Kuo A."/>
            <person name="Girlanda M."/>
            <person name="Perotto S."/>
            <person name="Kohler A."/>
            <person name="Nagy L.G."/>
            <person name="Floudas D."/>
            <person name="Copeland A."/>
            <person name="Barry K.W."/>
            <person name="Cichocki N."/>
            <person name="Veneault-Fourrey C."/>
            <person name="LaButti K."/>
            <person name="Lindquist E.A."/>
            <person name="Lipzen A."/>
            <person name="Lundell T."/>
            <person name="Morin E."/>
            <person name="Murat C."/>
            <person name="Sun H."/>
            <person name="Tunlid A."/>
            <person name="Henrissat B."/>
            <person name="Grigoriev I.V."/>
            <person name="Hibbett D.S."/>
            <person name="Martin F."/>
            <person name="Nordberg H.P."/>
            <person name="Cantor M.N."/>
            <person name="Hua S.X."/>
        </authorList>
    </citation>
    <scope>NUCLEOTIDE SEQUENCE [LARGE SCALE GENOMIC DNA]</scope>
    <source>
        <strain evidence="2 3">MUT 4182</strain>
    </source>
</reference>
<gene>
    <name evidence="2" type="ORF">M407DRAFT_218203</name>
</gene>
<evidence type="ECO:0000313" key="3">
    <source>
        <dbReference type="Proteomes" id="UP000054248"/>
    </source>
</evidence>
<dbReference type="OrthoDB" id="3063971at2759"/>
<organism evidence="2 3">
    <name type="scientific">Tulasnella calospora MUT 4182</name>
    <dbReference type="NCBI Taxonomy" id="1051891"/>
    <lineage>
        <taxon>Eukaryota</taxon>
        <taxon>Fungi</taxon>
        <taxon>Dikarya</taxon>
        <taxon>Basidiomycota</taxon>
        <taxon>Agaricomycotina</taxon>
        <taxon>Agaricomycetes</taxon>
        <taxon>Cantharellales</taxon>
        <taxon>Tulasnellaceae</taxon>
        <taxon>Tulasnella</taxon>
    </lineage>
</organism>
<dbReference type="HOGENOM" id="CLU_921946_0_0_1"/>
<accession>A0A0C3Q0G6</accession>
<dbReference type="InterPro" id="IPR001810">
    <property type="entry name" value="F-box_dom"/>
</dbReference>
<keyword evidence="3" id="KW-1185">Reference proteome</keyword>
<name>A0A0C3Q0G6_9AGAM</name>
<dbReference type="Proteomes" id="UP000054248">
    <property type="component" value="Unassembled WGS sequence"/>
</dbReference>
<dbReference type="Pfam" id="PF12937">
    <property type="entry name" value="F-box-like"/>
    <property type="match status" value="1"/>
</dbReference>
<reference evidence="3" key="2">
    <citation type="submission" date="2015-01" db="EMBL/GenBank/DDBJ databases">
        <title>Evolutionary Origins and Diversification of the Mycorrhizal Mutualists.</title>
        <authorList>
            <consortium name="DOE Joint Genome Institute"/>
            <consortium name="Mycorrhizal Genomics Consortium"/>
            <person name="Kohler A."/>
            <person name="Kuo A."/>
            <person name="Nagy L.G."/>
            <person name="Floudas D."/>
            <person name="Copeland A."/>
            <person name="Barry K.W."/>
            <person name="Cichocki N."/>
            <person name="Veneault-Fourrey C."/>
            <person name="LaButti K."/>
            <person name="Lindquist E.A."/>
            <person name="Lipzen A."/>
            <person name="Lundell T."/>
            <person name="Morin E."/>
            <person name="Murat C."/>
            <person name="Riley R."/>
            <person name="Ohm R."/>
            <person name="Sun H."/>
            <person name="Tunlid A."/>
            <person name="Henrissat B."/>
            <person name="Grigoriev I.V."/>
            <person name="Hibbett D.S."/>
            <person name="Martin F."/>
        </authorList>
    </citation>
    <scope>NUCLEOTIDE SEQUENCE [LARGE SCALE GENOMIC DNA]</scope>
    <source>
        <strain evidence="3">MUT 4182</strain>
    </source>
</reference>